<dbReference type="InterPro" id="IPR036770">
    <property type="entry name" value="Ankyrin_rpt-contain_sf"/>
</dbReference>
<sequence length="684" mass="78125">MAEAVGLVASVIAIGQVAGAVGKAAIKLKGLWEQVRDVPEQIADLLEELEMLDPLLREIDKQLGQNSLPPELWDDSSTKLSKEYCRRAIDALLGMANDLSRDIAESKGRLRKKIASAKAVLKKDALAQHEKKLKKAMGLLKLSMECYSLAMTRVSHEMVRSSLTQVSTELEVIVQVPQPDPGRRVASVGRVDIDEDEAEDKDEDENKSHKRLPVTTVRGRLKTTYGKPFRRKAFKPNFFGFLYESSPDGKSYRVRLQPPMWLTKRIWEFESRRAYSGWQQINLRIYNKREKDSEIFALADFGQLDRMLEMFDNEEASPFDCDPEGRSLLHYAVFQNHSEMCQTLIELGLDSCIDEPGFLETPRMSTVRWDFSYAGILRGPSSDIAYLEARIAIMDLFWKFDFDDDAAGVGQVDTEVRTWEADFLSQQRCQDVTSYHSLPLKHRLLAVRNNVYREQWRDYRPDSLRYLINADCRLLRRDITESVREGVSLIHSCALALGNKRAVAGSLSEGWNKLTREIILASTVDDLHTVEECTIYQDSWTGTPLISLLHGLAIRGSTKNKWRATYSSAVRNWVGQMKKCGIDLVQYGRQEKAYLSGHLIQVDFNFDGKYREPWELLDLKFGAEPEDWVIIWSLNTWQIAGEFLEMVETPQETPQTWTPRPSKAILTASRAESVRYSMPGEWVS</sequence>
<name>A0AAJ0BPI0_9PEZI</name>
<evidence type="ECO:0000313" key="4">
    <source>
        <dbReference type="Proteomes" id="UP001244011"/>
    </source>
</evidence>
<feature type="repeat" description="ANK" evidence="1">
    <location>
        <begin position="324"/>
        <end position="356"/>
    </location>
</feature>
<proteinExistence type="predicted"/>
<feature type="region of interest" description="Disordered" evidence="2">
    <location>
        <begin position="189"/>
        <end position="209"/>
    </location>
</feature>
<dbReference type="AlphaFoldDB" id="A0AAJ0BPI0"/>
<keyword evidence="1" id="KW-0040">ANK repeat</keyword>
<dbReference type="Proteomes" id="UP001244011">
    <property type="component" value="Unassembled WGS sequence"/>
</dbReference>
<keyword evidence="4" id="KW-1185">Reference proteome</keyword>
<evidence type="ECO:0000256" key="2">
    <source>
        <dbReference type="SAM" id="MobiDB-lite"/>
    </source>
</evidence>
<reference evidence="3" key="1">
    <citation type="submission" date="2023-06" db="EMBL/GenBank/DDBJ databases">
        <title>Genome-scale phylogeny and comparative genomics of the fungal order Sordariales.</title>
        <authorList>
            <consortium name="Lawrence Berkeley National Laboratory"/>
            <person name="Hensen N."/>
            <person name="Bonometti L."/>
            <person name="Westerberg I."/>
            <person name="Brannstrom I.O."/>
            <person name="Guillou S."/>
            <person name="Cros-Aarteil S."/>
            <person name="Calhoun S."/>
            <person name="Haridas S."/>
            <person name="Kuo A."/>
            <person name="Mondo S."/>
            <person name="Pangilinan J."/>
            <person name="Riley R."/>
            <person name="Labutti K."/>
            <person name="Andreopoulos B."/>
            <person name="Lipzen A."/>
            <person name="Chen C."/>
            <person name="Yanf M."/>
            <person name="Daum C."/>
            <person name="Ng V."/>
            <person name="Clum A."/>
            <person name="Steindorff A."/>
            <person name="Ohm R."/>
            <person name="Martin F."/>
            <person name="Silar P."/>
            <person name="Natvig D."/>
            <person name="Lalanne C."/>
            <person name="Gautier V."/>
            <person name="Ament-Velasquez S.L."/>
            <person name="Kruys A."/>
            <person name="Hutchinson M.I."/>
            <person name="Powell A.J."/>
            <person name="Barry K."/>
            <person name="Miller A.N."/>
            <person name="Grigoriev I.V."/>
            <person name="Debuchy R."/>
            <person name="Gladieux P."/>
            <person name="Thoren M.H."/>
            <person name="Johannesson H."/>
        </authorList>
    </citation>
    <scope>NUCLEOTIDE SEQUENCE</scope>
    <source>
        <strain evidence="3">8032-3</strain>
    </source>
</reference>
<dbReference type="PROSITE" id="PS50088">
    <property type="entry name" value="ANK_REPEAT"/>
    <property type="match status" value="1"/>
</dbReference>
<comment type="caution">
    <text evidence="3">The sequence shown here is derived from an EMBL/GenBank/DDBJ whole genome shotgun (WGS) entry which is preliminary data.</text>
</comment>
<organism evidence="3 4">
    <name type="scientific">Phialemonium atrogriseum</name>
    <dbReference type="NCBI Taxonomy" id="1093897"/>
    <lineage>
        <taxon>Eukaryota</taxon>
        <taxon>Fungi</taxon>
        <taxon>Dikarya</taxon>
        <taxon>Ascomycota</taxon>
        <taxon>Pezizomycotina</taxon>
        <taxon>Sordariomycetes</taxon>
        <taxon>Sordariomycetidae</taxon>
        <taxon>Cephalothecales</taxon>
        <taxon>Cephalothecaceae</taxon>
        <taxon>Phialemonium</taxon>
    </lineage>
</organism>
<dbReference type="EMBL" id="MU839043">
    <property type="protein sequence ID" value="KAK1762080.1"/>
    <property type="molecule type" value="Genomic_DNA"/>
</dbReference>
<evidence type="ECO:0000256" key="1">
    <source>
        <dbReference type="PROSITE-ProRule" id="PRU00023"/>
    </source>
</evidence>
<dbReference type="PROSITE" id="PS50297">
    <property type="entry name" value="ANK_REP_REGION"/>
    <property type="match status" value="1"/>
</dbReference>
<gene>
    <name evidence="3" type="ORF">QBC33DRAFT_564099</name>
</gene>
<feature type="compositionally biased region" description="Acidic residues" evidence="2">
    <location>
        <begin position="193"/>
        <end position="205"/>
    </location>
</feature>
<evidence type="ECO:0000313" key="3">
    <source>
        <dbReference type="EMBL" id="KAK1762080.1"/>
    </source>
</evidence>
<dbReference type="RefSeq" id="XP_060278293.1">
    <property type="nucleotide sequence ID" value="XM_060430336.1"/>
</dbReference>
<dbReference type="SUPFAM" id="SSF48403">
    <property type="entry name" value="Ankyrin repeat"/>
    <property type="match status" value="1"/>
</dbReference>
<dbReference type="InterPro" id="IPR002110">
    <property type="entry name" value="Ankyrin_rpt"/>
</dbReference>
<dbReference type="GeneID" id="85313523"/>
<protein>
    <recommendedName>
        <fullName evidence="5">NACHT-NTPase and P-loop NTPases N-terminal domain-containing protein</fullName>
    </recommendedName>
</protein>
<dbReference type="Gene3D" id="1.25.40.20">
    <property type="entry name" value="Ankyrin repeat-containing domain"/>
    <property type="match status" value="1"/>
</dbReference>
<evidence type="ECO:0008006" key="5">
    <source>
        <dbReference type="Google" id="ProtNLM"/>
    </source>
</evidence>
<accession>A0AAJ0BPI0</accession>